<evidence type="ECO:0000256" key="1">
    <source>
        <dbReference type="SAM" id="SignalP"/>
    </source>
</evidence>
<feature type="chain" id="PRO_5016752702" evidence="1">
    <location>
        <begin position="22"/>
        <end position="168"/>
    </location>
</feature>
<comment type="caution">
    <text evidence="2">The sequence shown here is derived from an EMBL/GenBank/DDBJ whole genome shotgun (WGS) entry which is preliminary data.</text>
</comment>
<feature type="signal peptide" evidence="1">
    <location>
        <begin position="1"/>
        <end position="21"/>
    </location>
</feature>
<name>A0A366HL36_9BACT</name>
<evidence type="ECO:0000313" key="2">
    <source>
        <dbReference type="EMBL" id="RBP42473.1"/>
    </source>
</evidence>
<dbReference type="AlphaFoldDB" id="A0A366HL36"/>
<protein>
    <submittedName>
        <fullName evidence="2">Uncharacterized protein</fullName>
    </submittedName>
</protein>
<proteinExistence type="predicted"/>
<sequence length="168" mass="18483">MKLSSLLSLVACLAFTSVASADTTTIHYPDEENAVFTVTAPDDWEFEAGTEDDPYCTLTKEDTVLYFKTVEGTEEALTEAIEETYEYVKETYPKAELPKPEETKIDGKPALAAAGKGKDEDGTPTEFGFAWVFVGKGKIAEIWFESADTDKKIVEEAVKILKSFKAGK</sequence>
<reference evidence="2 3" key="1">
    <citation type="submission" date="2018-06" db="EMBL/GenBank/DDBJ databases">
        <title>Genomic Encyclopedia of Type Strains, Phase IV (KMG-IV): sequencing the most valuable type-strain genomes for metagenomic binning, comparative biology and taxonomic classification.</title>
        <authorList>
            <person name="Goeker M."/>
        </authorList>
    </citation>
    <scope>NUCLEOTIDE SEQUENCE [LARGE SCALE GENOMIC DNA]</scope>
    <source>
        <strain evidence="2 3">DSM 25532</strain>
    </source>
</reference>
<dbReference type="RefSeq" id="WP_113959601.1">
    <property type="nucleotide sequence ID" value="NZ_QNRR01000006.1"/>
</dbReference>
<dbReference type="EMBL" id="QNRR01000006">
    <property type="protein sequence ID" value="RBP42473.1"/>
    <property type="molecule type" value="Genomic_DNA"/>
</dbReference>
<organism evidence="2 3">
    <name type="scientific">Roseimicrobium gellanilyticum</name>
    <dbReference type="NCBI Taxonomy" id="748857"/>
    <lineage>
        <taxon>Bacteria</taxon>
        <taxon>Pseudomonadati</taxon>
        <taxon>Verrucomicrobiota</taxon>
        <taxon>Verrucomicrobiia</taxon>
        <taxon>Verrucomicrobiales</taxon>
        <taxon>Verrucomicrobiaceae</taxon>
        <taxon>Roseimicrobium</taxon>
    </lineage>
</organism>
<keyword evidence="1" id="KW-0732">Signal</keyword>
<keyword evidence="3" id="KW-1185">Reference proteome</keyword>
<evidence type="ECO:0000313" key="3">
    <source>
        <dbReference type="Proteomes" id="UP000253426"/>
    </source>
</evidence>
<dbReference type="Proteomes" id="UP000253426">
    <property type="component" value="Unassembled WGS sequence"/>
</dbReference>
<gene>
    <name evidence="2" type="ORF">DES53_106181</name>
</gene>
<accession>A0A366HL36</accession>